<reference evidence="4 5" key="1">
    <citation type="submission" date="2022-05" db="EMBL/GenBank/DDBJ databases">
        <authorList>
            <consortium name="Genoscope - CEA"/>
            <person name="William W."/>
        </authorList>
    </citation>
    <scope>NUCLEOTIDE SEQUENCE [LARGE SCALE GENOMIC DNA]</scope>
</reference>
<evidence type="ECO:0000313" key="4">
    <source>
        <dbReference type="EMBL" id="CAH3168263.1"/>
    </source>
</evidence>
<evidence type="ECO:0000259" key="3">
    <source>
        <dbReference type="Pfam" id="PF13359"/>
    </source>
</evidence>
<dbReference type="PANTHER" id="PTHR34615:SF1">
    <property type="entry name" value="PX DOMAIN-CONTAINING PROTEIN"/>
    <property type="match status" value="1"/>
</dbReference>
<keyword evidence="5" id="KW-1185">Reference proteome</keyword>
<dbReference type="Pfam" id="PF13359">
    <property type="entry name" value="DDE_Tnp_4"/>
    <property type="match status" value="1"/>
</dbReference>
<feature type="domain" description="DDE Tnp4" evidence="3">
    <location>
        <begin position="175"/>
        <end position="336"/>
    </location>
</feature>
<evidence type="ECO:0000256" key="1">
    <source>
        <dbReference type="ARBA" id="ARBA00001968"/>
    </source>
</evidence>
<comment type="cofactor">
    <cofactor evidence="1">
        <name>a divalent metal cation</name>
        <dbReference type="ChEBI" id="CHEBI:60240"/>
    </cofactor>
</comment>
<dbReference type="Proteomes" id="UP001159405">
    <property type="component" value="Unassembled WGS sequence"/>
</dbReference>
<evidence type="ECO:0000256" key="2">
    <source>
        <dbReference type="ARBA" id="ARBA00022723"/>
    </source>
</evidence>
<organism evidence="4 5">
    <name type="scientific">Porites lobata</name>
    <dbReference type="NCBI Taxonomy" id="104759"/>
    <lineage>
        <taxon>Eukaryota</taxon>
        <taxon>Metazoa</taxon>
        <taxon>Cnidaria</taxon>
        <taxon>Anthozoa</taxon>
        <taxon>Hexacorallia</taxon>
        <taxon>Scleractinia</taxon>
        <taxon>Fungiina</taxon>
        <taxon>Poritidae</taxon>
        <taxon>Porites</taxon>
    </lineage>
</organism>
<dbReference type="PANTHER" id="PTHR34615">
    <property type="entry name" value="PX DOMAIN-CONTAINING PROTEIN"/>
    <property type="match status" value="1"/>
</dbReference>
<keyword evidence="2" id="KW-0479">Metal-binding</keyword>
<comment type="caution">
    <text evidence="4">The sequence shown here is derived from an EMBL/GenBank/DDBJ whole genome shotgun (WGS) entry which is preliminary data.</text>
</comment>
<dbReference type="InterPro" id="IPR027806">
    <property type="entry name" value="HARBI1_dom"/>
</dbReference>
<evidence type="ECO:0000313" key="5">
    <source>
        <dbReference type="Proteomes" id="UP001159405"/>
    </source>
</evidence>
<name>A0ABN8QPA6_9CNID</name>
<accession>A0ABN8QPA6</accession>
<gene>
    <name evidence="4" type="ORF">PLOB_00009092</name>
</gene>
<dbReference type="EMBL" id="CALNXK010000144">
    <property type="protein sequence ID" value="CAH3168263.1"/>
    <property type="molecule type" value="Genomic_DNA"/>
</dbReference>
<proteinExistence type="predicted"/>
<protein>
    <recommendedName>
        <fullName evidence="3">DDE Tnp4 domain-containing protein</fullName>
    </recommendedName>
</protein>
<sequence length="350" mass="40177">MNSFNNVRELLLLSYVNNVVSDREFVLLYDAYQSKNPDFNYHQYEPFNLDNIDSAECKAEFRIEKADLHRLAEALQLPPTFHCQQRTVFDSMEGLCMLLKRVSYPCRYSDMIPRFGRPVSFLSLITNHTLDYIYENHGHLITQWNRNILNPRALQSYADSISRKGASLNNCFGFIDGTVRPISRPGHAQRVVYNGHKRVHSLKFQSLAFPNGLIGNILGPYFCISQGRKHDAGMLADSGLLNNLQRFAISPTGEPMCIYGDPAYPLRVHLQAPFRQGRLTPQMQAYNEAMSEVRVSVEWLFGDIINSFKFLDYKKKLKIELSSVGKMYVVCALLRNAVTCLYKNQTSLFF</sequence>